<name>A0A1M5BHC8_9FLAO</name>
<accession>A0A1M5BHC8</accession>
<dbReference type="GO" id="GO:0032259">
    <property type="term" value="P:methylation"/>
    <property type="evidence" value="ECO:0007669"/>
    <property type="project" value="UniProtKB-KW"/>
</dbReference>
<dbReference type="EMBL" id="FQVQ01000008">
    <property type="protein sequence ID" value="SHF41865.1"/>
    <property type="molecule type" value="Genomic_DNA"/>
</dbReference>
<dbReference type="CDD" id="cd02440">
    <property type="entry name" value="AdoMet_MTases"/>
    <property type="match status" value="1"/>
</dbReference>
<feature type="binding site" evidence="5">
    <location>
        <begin position="189"/>
        <end position="192"/>
    </location>
    <ligand>
        <name>substrate</name>
    </ligand>
</feature>
<dbReference type="OrthoDB" id="9800643at2"/>
<sequence>MELRQLKAHFEQQLSPLYDSEEARRFFELLLDAFEHKKRIDLVLTPDITTPQPERWHAALEALQRFVPIQYIIGSTYFYDLPFEVTPATLIPRPETEELVAWILHDFPNTNGTLLDIGTGSGCIPIAIAKNCPQASVTAIDVAADALAVAQRNAQRNGVQVKFIQENALDAPAMEVRFTQQFFDCIVSNPPYVRKLEKHEIQPNVLEHEPHLALFVDDEDALLFYRHIGQFALNHLKKGGKLYFEINQYLGAETQQLMEQLGFSTVILRKDLFGNDRMLRCER</sequence>
<dbReference type="NCBIfam" id="TIGR03534">
    <property type="entry name" value="RF_mod_PrmC"/>
    <property type="match status" value="1"/>
</dbReference>
<comment type="function">
    <text evidence="5">Methylates the class 1 translation termination release factors RF1/PrfA and RF2/PrfB on the glutamine residue of the universally conserved GGQ motif.</text>
</comment>
<feature type="binding site" evidence="5">
    <location>
        <position position="189"/>
    </location>
    <ligand>
        <name>S-adenosyl-L-methionine</name>
        <dbReference type="ChEBI" id="CHEBI:59789"/>
    </ligand>
</feature>
<dbReference type="PANTHER" id="PTHR18895">
    <property type="entry name" value="HEMK METHYLTRANSFERASE"/>
    <property type="match status" value="1"/>
</dbReference>
<evidence type="ECO:0000313" key="9">
    <source>
        <dbReference type="Proteomes" id="UP000184147"/>
    </source>
</evidence>
<dbReference type="AlphaFoldDB" id="A0A1M5BHC8"/>
<dbReference type="HAMAP" id="MF_02126">
    <property type="entry name" value="RF_methyltr_PrmC"/>
    <property type="match status" value="1"/>
</dbReference>
<dbReference type="RefSeq" id="WP_073363374.1">
    <property type="nucleotide sequence ID" value="NZ_FQVQ01000008.1"/>
</dbReference>
<dbReference type="PROSITE" id="PS00092">
    <property type="entry name" value="N6_MTASE"/>
    <property type="match status" value="1"/>
</dbReference>
<dbReference type="GO" id="GO:0003676">
    <property type="term" value="F:nucleic acid binding"/>
    <property type="evidence" value="ECO:0007669"/>
    <property type="project" value="InterPro"/>
</dbReference>
<feature type="binding site" evidence="5">
    <location>
        <position position="141"/>
    </location>
    <ligand>
        <name>S-adenosyl-L-methionine</name>
        <dbReference type="ChEBI" id="CHEBI:59789"/>
    </ligand>
</feature>
<dbReference type="Gene3D" id="3.40.50.150">
    <property type="entry name" value="Vaccinia Virus protein VP39"/>
    <property type="match status" value="1"/>
</dbReference>
<dbReference type="Pfam" id="PF17827">
    <property type="entry name" value="PrmC_N"/>
    <property type="match status" value="1"/>
</dbReference>
<feature type="domain" description="Release factor glutamine methyltransferase N-terminal" evidence="7">
    <location>
        <begin position="8"/>
        <end position="74"/>
    </location>
</feature>
<dbReference type="InterPro" id="IPR029063">
    <property type="entry name" value="SAM-dependent_MTases_sf"/>
</dbReference>
<dbReference type="Pfam" id="PF05175">
    <property type="entry name" value="MTS"/>
    <property type="match status" value="1"/>
</dbReference>
<comment type="caution">
    <text evidence="5">Lacks conserved residue(s) required for the propagation of feature annotation.</text>
</comment>
<dbReference type="InterPro" id="IPR007848">
    <property type="entry name" value="Small_mtfrase_dom"/>
</dbReference>
<gene>
    <name evidence="5" type="primary">prmC</name>
    <name evidence="8" type="ORF">SAMN05444377_10891</name>
</gene>
<comment type="similarity">
    <text evidence="5">Belongs to the protein N5-glutamine methyltransferase family. PrmC subfamily.</text>
</comment>
<proteinExistence type="inferred from homology"/>
<dbReference type="GO" id="GO:0102559">
    <property type="term" value="F:peptide chain release factor N(5)-glutamine methyltransferase activity"/>
    <property type="evidence" value="ECO:0007669"/>
    <property type="project" value="UniProtKB-EC"/>
</dbReference>
<dbReference type="InterPro" id="IPR002052">
    <property type="entry name" value="DNA_methylase_N6_adenine_CS"/>
</dbReference>
<dbReference type="InterPro" id="IPR004556">
    <property type="entry name" value="HemK-like"/>
</dbReference>
<keyword evidence="1 5" id="KW-0489">Methyltransferase</keyword>
<dbReference type="NCBIfam" id="TIGR00536">
    <property type="entry name" value="hemK_fam"/>
    <property type="match status" value="1"/>
</dbReference>
<dbReference type="Proteomes" id="UP000184147">
    <property type="component" value="Unassembled WGS sequence"/>
</dbReference>
<dbReference type="EC" id="2.1.1.297" evidence="5"/>
<evidence type="ECO:0000256" key="5">
    <source>
        <dbReference type="HAMAP-Rule" id="MF_02126"/>
    </source>
</evidence>
<evidence type="ECO:0000313" key="8">
    <source>
        <dbReference type="EMBL" id="SHF41865.1"/>
    </source>
</evidence>
<keyword evidence="9" id="KW-1185">Reference proteome</keyword>
<keyword evidence="3 5" id="KW-0949">S-adenosyl-L-methionine</keyword>
<evidence type="ECO:0000256" key="3">
    <source>
        <dbReference type="ARBA" id="ARBA00022691"/>
    </source>
</evidence>
<dbReference type="InterPro" id="IPR050320">
    <property type="entry name" value="N5-glutamine_MTase"/>
</dbReference>
<dbReference type="STRING" id="1124188.SAMN05444377_10891"/>
<feature type="domain" description="Methyltransferase small" evidence="6">
    <location>
        <begin position="104"/>
        <end position="199"/>
    </location>
</feature>
<protein>
    <recommendedName>
        <fullName evidence="5">Release factor glutamine methyltransferase</fullName>
        <shortName evidence="5">RF MTase</shortName>
        <ecNumber evidence="5">2.1.1.297</ecNumber>
    </recommendedName>
    <alternativeName>
        <fullName evidence="5">N5-glutamine methyltransferase PrmC</fullName>
    </alternativeName>
    <alternativeName>
        <fullName evidence="5">Protein-(glutamine-N5) MTase PrmC</fullName>
    </alternativeName>
    <alternativeName>
        <fullName evidence="5">Protein-glutamine N-methyltransferase PrmC</fullName>
    </alternativeName>
</protein>
<dbReference type="SUPFAM" id="SSF53335">
    <property type="entry name" value="S-adenosyl-L-methionine-dependent methyltransferases"/>
    <property type="match status" value="1"/>
</dbReference>
<reference evidence="8 9" key="1">
    <citation type="submission" date="2016-11" db="EMBL/GenBank/DDBJ databases">
        <authorList>
            <person name="Jaros S."/>
            <person name="Januszkiewicz K."/>
            <person name="Wedrychowicz H."/>
        </authorList>
    </citation>
    <scope>NUCLEOTIDE SEQUENCE [LARGE SCALE GENOMIC DNA]</scope>
    <source>
        <strain evidence="8 9">DSM 25660</strain>
    </source>
</reference>
<dbReference type="InterPro" id="IPR040758">
    <property type="entry name" value="PrmC_N"/>
</dbReference>
<keyword evidence="2 5" id="KW-0808">Transferase</keyword>
<evidence type="ECO:0000256" key="4">
    <source>
        <dbReference type="ARBA" id="ARBA00048391"/>
    </source>
</evidence>
<organism evidence="8 9">
    <name type="scientific">Flavobacterium fontis</name>
    <dbReference type="NCBI Taxonomy" id="1124188"/>
    <lineage>
        <taxon>Bacteria</taxon>
        <taxon>Pseudomonadati</taxon>
        <taxon>Bacteroidota</taxon>
        <taxon>Flavobacteriia</taxon>
        <taxon>Flavobacteriales</taxon>
        <taxon>Flavobacteriaceae</taxon>
        <taxon>Flavobacterium</taxon>
    </lineage>
</organism>
<evidence type="ECO:0000256" key="1">
    <source>
        <dbReference type="ARBA" id="ARBA00022603"/>
    </source>
</evidence>
<comment type="catalytic activity">
    <reaction evidence="4 5">
        <text>L-glutaminyl-[peptide chain release factor] + S-adenosyl-L-methionine = N(5)-methyl-L-glutaminyl-[peptide chain release factor] + S-adenosyl-L-homocysteine + H(+)</text>
        <dbReference type="Rhea" id="RHEA:42896"/>
        <dbReference type="Rhea" id="RHEA-COMP:10271"/>
        <dbReference type="Rhea" id="RHEA-COMP:10272"/>
        <dbReference type="ChEBI" id="CHEBI:15378"/>
        <dbReference type="ChEBI" id="CHEBI:30011"/>
        <dbReference type="ChEBI" id="CHEBI:57856"/>
        <dbReference type="ChEBI" id="CHEBI:59789"/>
        <dbReference type="ChEBI" id="CHEBI:61891"/>
        <dbReference type="EC" id="2.1.1.297"/>
    </reaction>
</comment>
<evidence type="ECO:0000259" key="7">
    <source>
        <dbReference type="Pfam" id="PF17827"/>
    </source>
</evidence>
<dbReference type="PANTHER" id="PTHR18895:SF74">
    <property type="entry name" value="MTRF1L RELEASE FACTOR GLUTAMINE METHYLTRANSFERASE"/>
    <property type="match status" value="1"/>
</dbReference>
<evidence type="ECO:0000259" key="6">
    <source>
        <dbReference type="Pfam" id="PF05175"/>
    </source>
</evidence>
<dbReference type="Gene3D" id="1.10.8.10">
    <property type="entry name" value="DNA helicase RuvA subunit, C-terminal domain"/>
    <property type="match status" value="1"/>
</dbReference>
<evidence type="ECO:0000256" key="2">
    <source>
        <dbReference type="ARBA" id="ARBA00022679"/>
    </source>
</evidence>
<feature type="binding site" evidence="5">
    <location>
        <begin position="118"/>
        <end position="122"/>
    </location>
    <ligand>
        <name>S-adenosyl-L-methionine</name>
        <dbReference type="ChEBI" id="CHEBI:59789"/>
    </ligand>
</feature>
<dbReference type="InterPro" id="IPR019874">
    <property type="entry name" value="RF_methyltr_PrmC"/>
</dbReference>